<sequence>MNLLVVKVDFMKEEYTLIISLVIASAALITALLALIKYHSKSANINLLKTQIEGSELLISQLRLSLSDVQKQLILLNETLTNQQVENEQVSKQLEHRIKILNQDIKKQSETIEQVKLQQPEDKLYSRAQKLVLLGADVAELMTECDLPQAEAEMLVTLHKRKL</sequence>
<name>A0ABQ3IDT3_9GAMM</name>
<evidence type="ECO:0008006" key="5">
    <source>
        <dbReference type="Google" id="ProtNLM"/>
    </source>
</evidence>
<evidence type="ECO:0000313" key="3">
    <source>
        <dbReference type="EMBL" id="GHE80731.1"/>
    </source>
</evidence>
<dbReference type="EMBL" id="BNAH01000002">
    <property type="protein sequence ID" value="GHE80731.1"/>
    <property type="molecule type" value="Genomic_DNA"/>
</dbReference>
<keyword evidence="1" id="KW-0175">Coiled coil</keyword>
<dbReference type="Proteomes" id="UP000626370">
    <property type="component" value="Unassembled WGS sequence"/>
</dbReference>
<gene>
    <name evidence="3" type="ORF">GCM10011501_05880</name>
</gene>
<dbReference type="Pfam" id="PF10975">
    <property type="entry name" value="DUF2802"/>
    <property type="match status" value="1"/>
</dbReference>
<evidence type="ECO:0000256" key="1">
    <source>
        <dbReference type="SAM" id="Coils"/>
    </source>
</evidence>
<accession>A0ABQ3IDT3</accession>
<proteinExistence type="predicted"/>
<evidence type="ECO:0000256" key="2">
    <source>
        <dbReference type="SAM" id="Phobius"/>
    </source>
</evidence>
<keyword evidence="2" id="KW-0472">Membrane</keyword>
<protein>
    <recommendedName>
        <fullName evidence="5">DUF2802 domain-containing protein</fullName>
    </recommendedName>
</protein>
<feature type="transmembrane region" description="Helical" evidence="2">
    <location>
        <begin position="15"/>
        <end position="36"/>
    </location>
</feature>
<organism evidence="3 4">
    <name type="scientific">Thalassotalea profundi</name>
    <dbReference type="NCBI Taxonomy" id="2036687"/>
    <lineage>
        <taxon>Bacteria</taxon>
        <taxon>Pseudomonadati</taxon>
        <taxon>Pseudomonadota</taxon>
        <taxon>Gammaproteobacteria</taxon>
        <taxon>Alteromonadales</taxon>
        <taxon>Colwelliaceae</taxon>
        <taxon>Thalassotalea</taxon>
    </lineage>
</organism>
<reference evidence="4" key="1">
    <citation type="journal article" date="2019" name="Int. J. Syst. Evol. Microbiol.">
        <title>The Global Catalogue of Microorganisms (GCM) 10K type strain sequencing project: providing services to taxonomists for standard genome sequencing and annotation.</title>
        <authorList>
            <consortium name="The Broad Institute Genomics Platform"/>
            <consortium name="The Broad Institute Genome Sequencing Center for Infectious Disease"/>
            <person name="Wu L."/>
            <person name="Ma J."/>
        </authorList>
    </citation>
    <scope>NUCLEOTIDE SEQUENCE [LARGE SCALE GENOMIC DNA]</scope>
    <source>
        <strain evidence="4">CGMCC 1.15922</strain>
    </source>
</reference>
<comment type="caution">
    <text evidence="3">The sequence shown here is derived from an EMBL/GenBank/DDBJ whole genome shotgun (WGS) entry which is preliminary data.</text>
</comment>
<keyword evidence="2" id="KW-0812">Transmembrane</keyword>
<keyword evidence="2" id="KW-1133">Transmembrane helix</keyword>
<keyword evidence="4" id="KW-1185">Reference proteome</keyword>
<dbReference type="InterPro" id="IPR021244">
    <property type="entry name" value="DUF2802"/>
</dbReference>
<feature type="coiled-coil region" evidence="1">
    <location>
        <begin position="91"/>
        <end position="118"/>
    </location>
</feature>
<evidence type="ECO:0000313" key="4">
    <source>
        <dbReference type="Proteomes" id="UP000626370"/>
    </source>
</evidence>